<dbReference type="CDD" id="cd00333">
    <property type="entry name" value="MIP"/>
    <property type="match status" value="1"/>
</dbReference>
<evidence type="ECO:0000313" key="12">
    <source>
        <dbReference type="Proteomes" id="UP001292094"/>
    </source>
</evidence>
<feature type="transmembrane region" description="Helical" evidence="10">
    <location>
        <begin position="100"/>
        <end position="121"/>
    </location>
</feature>
<feature type="transmembrane region" description="Helical" evidence="10">
    <location>
        <begin position="141"/>
        <end position="163"/>
    </location>
</feature>
<evidence type="ECO:0000256" key="7">
    <source>
        <dbReference type="ARBA" id="ARBA00022989"/>
    </source>
</evidence>
<dbReference type="GO" id="GO:0005886">
    <property type="term" value="C:plasma membrane"/>
    <property type="evidence" value="ECO:0007669"/>
    <property type="project" value="UniProtKB-ARBA"/>
</dbReference>
<feature type="transmembrane region" description="Helical" evidence="10">
    <location>
        <begin position="21"/>
        <end position="47"/>
    </location>
</feature>
<organism evidence="11 12">
    <name type="scientific">Petrolisthes manimaculis</name>
    <dbReference type="NCBI Taxonomy" id="1843537"/>
    <lineage>
        <taxon>Eukaryota</taxon>
        <taxon>Metazoa</taxon>
        <taxon>Ecdysozoa</taxon>
        <taxon>Arthropoda</taxon>
        <taxon>Crustacea</taxon>
        <taxon>Multicrustacea</taxon>
        <taxon>Malacostraca</taxon>
        <taxon>Eumalacostraca</taxon>
        <taxon>Eucarida</taxon>
        <taxon>Decapoda</taxon>
        <taxon>Pleocyemata</taxon>
        <taxon>Anomura</taxon>
        <taxon>Galatheoidea</taxon>
        <taxon>Porcellanidae</taxon>
        <taxon>Petrolisthes</taxon>
    </lineage>
</organism>
<dbReference type="Gene3D" id="1.20.1080.10">
    <property type="entry name" value="Glycerol uptake facilitator protein"/>
    <property type="match status" value="1"/>
</dbReference>
<evidence type="ECO:0000256" key="9">
    <source>
        <dbReference type="RuleBase" id="RU000477"/>
    </source>
</evidence>
<protein>
    <submittedName>
        <fullName evidence="11">Uncharacterized protein</fullName>
    </submittedName>
</protein>
<evidence type="ECO:0000256" key="3">
    <source>
        <dbReference type="ARBA" id="ARBA00011881"/>
    </source>
</evidence>
<accession>A0AAE1NRD6</accession>
<sequence>MGKIKDMGEYLGSQELHRISTWRVVLAEMVGTMVLVFIGCASCLTWGDGGDKPSIVQIAFAFGITIASVAQAIGHVSGCHINPAITCGLLLSRYVSVTRAILYITAQCMGSISGAAILYGLAPQNTRGNLGATQIADGVNLGQALGVEIIITFVLVLTVFGCVDERRSDVKGSAPLAIGLSVTACHLAAVPITGASMNPARSFGPAVIIGTAWENHWVYWGGPIIGGLTAAILYTYLFRQTKAESYDLELDTYNKNTNTTNP</sequence>
<feature type="transmembrane region" description="Helical" evidence="10">
    <location>
        <begin position="175"/>
        <end position="197"/>
    </location>
</feature>
<comment type="subunit">
    <text evidence="3">Homotetramer.</text>
</comment>
<gene>
    <name evidence="11" type="ORF">Pmani_033283</name>
</gene>
<evidence type="ECO:0000256" key="6">
    <source>
        <dbReference type="ARBA" id="ARBA00022737"/>
    </source>
</evidence>
<dbReference type="SUPFAM" id="SSF81338">
    <property type="entry name" value="Aquaporin-like"/>
    <property type="match status" value="1"/>
</dbReference>
<keyword evidence="12" id="KW-1185">Reference proteome</keyword>
<evidence type="ECO:0000256" key="10">
    <source>
        <dbReference type="SAM" id="Phobius"/>
    </source>
</evidence>
<dbReference type="InterPro" id="IPR023271">
    <property type="entry name" value="Aquaporin-like"/>
</dbReference>
<dbReference type="GO" id="GO:0048878">
    <property type="term" value="P:chemical homeostasis"/>
    <property type="evidence" value="ECO:0007669"/>
    <property type="project" value="UniProtKB-ARBA"/>
</dbReference>
<dbReference type="PANTHER" id="PTHR19139:SF199">
    <property type="entry name" value="MIP17260P"/>
    <property type="match status" value="1"/>
</dbReference>
<reference evidence="11" key="1">
    <citation type="submission" date="2023-11" db="EMBL/GenBank/DDBJ databases">
        <title>Genome assemblies of two species of porcelain crab, Petrolisthes cinctipes and Petrolisthes manimaculis (Anomura: Porcellanidae).</title>
        <authorList>
            <person name="Angst P."/>
        </authorList>
    </citation>
    <scope>NUCLEOTIDE SEQUENCE</scope>
    <source>
        <strain evidence="11">PB745_02</strain>
        <tissue evidence="11">Gill</tissue>
    </source>
</reference>
<comment type="similarity">
    <text evidence="2 9">Belongs to the MIP/aquaporin (TC 1.A.8) family.</text>
</comment>
<dbReference type="EMBL" id="JAWZYT010004376">
    <property type="protein sequence ID" value="KAK4294074.1"/>
    <property type="molecule type" value="Genomic_DNA"/>
</dbReference>
<dbReference type="FunFam" id="1.20.1080.10:FF:000009">
    <property type="entry name" value="aquaporin-4 isoform X1"/>
    <property type="match status" value="1"/>
</dbReference>
<dbReference type="InterPro" id="IPR034294">
    <property type="entry name" value="Aquaporin_transptr"/>
</dbReference>
<name>A0AAE1NRD6_9EUCA</name>
<proteinExistence type="inferred from homology"/>
<evidence type="ECO:0000256" key="8">
    <source>
        <dbReference type="ARBA" id="ARBA00023136"/>
    </source>
</evidence>
<dbReference type="PRINTS" id="PR00783">
    <property type="entry name" value="MINTRINSICP"/>
</dbReference>
<evidence type="ECO:0000313" key="11">
    <source>
        <dbReference type="EMBL" id="KAK4294074.1"/>
    </source>
</evidence>
<keyword evidence="6" id="KW-0677">Repeat</keyword>
<keyword evidence="7 10" id="KW-1133">Transmembrane helix</keyword>
<keyword evidence="4 9" id="KW-0813">Transport</keyword>
<feature type="transmembrane region" description="Helical" evidence="10">
    <location>
        <begin position="217"/>
        <end position="237"/>
    </location>
</feature>
<dbReference type="InterPro" id="IPR000425">
    <property type="entry name" value="MIP"/>
</dbReference>
<dbReference type="Pfam" id="PF00230">
    <property type="entry name" value="MIP"/>
    <property type="match status" value="1"/>
</dbReference>
<dbReference type="Proteomes" id="UP001292094">
    <property type="component" value="Unassembled WGS sequence"/>
</dbReference>
<dbReference type="AlphaFoldDB" id="A0AAE1NRD6"/>
<comment type="subcellular location">
    <subcellularLocation>
        <location evidence="1">Membrane</location>
        <topology evidence="1">Multi-pass membrane protein</topology>
    </subcellularLocation>
</comment>
<evidence type="ECO:0000256" key="1">
    <source>
        <dbReference type="ARBA" id="ARBA00004141"/>
    </source>
</evidence>
<evidence type="ECO:0000256" key="2">
    <source>
        <dbReference type="ARBA" id="ARBA00006175"/>
    </source>
</evidence>
<feature type="transmembrane region" description="Helical" evidence="10">
    <location>
        <begin position="59"/>
        <end position="79"/>
    </location>
</feature>
<dbReference type="NCBIfam" id="TIGR00861">
    <property type="entry name" value="MIP"/>
    <property type="match status" value="1"/>
</dbReference>
<keyword evidence="8 10" id="KW-0472">Membrane</keyword>
<evidence type="ECO:0000256" key="4">
    <source>
        <dbReference type="ARBA" id="ARBA00022448"/>
    </source>
</evidence>
<evidence type="ECO:0000256" key="5">
    <source>
        <dbReference type="ARBA" id="ARBA00022692"/>
    </source>
</evidence>
<dbReference type="GO" id="GO:0015250">
    <property type="term" value="F:water channel activity"/>
    <property type="evidence" value="ECO:0007669"/>
    <property type="project" value="UniProtKB-ARBA"/>
</dbReference>
<dbReference type="PANTHER" id="PTHR19139">
    <property type="entry name" value="AQUAPORIN TRANSPORTER"/>
    <property type="match status" value="1"/>
</dbReference>
<comment type="caution">
    <text evidence="11">The sequence shown here is derived from an EMBL/GenBank/DDBJ whole genome shotgun (WGS) entry which is preliminary data.</text>
</comment>
<keyword evidence="5 9" id="KW-0812">Transmembrane</keyword>